<dbReference type="EMBL" id="JAACJK010000226">
    <property type="protein sequence ID" value="KAF5311463.1"/>
    <property type="molecule type" value="Genomic_DNA"/>
</dbReference>
<accession>A0A8H5AV83</accession>
<reference evidence="1 2" key="1">
    <citation type="journal article" date="2020" name="ISME J.">
        <title>Uncovering the hidden diversity of litter-decomposition mechanisms in mushroom-forming fungi.</title>
        <authorList>
            <person name="Floudas D."/>
            <person name="Bentzer J."/>
            <person name="Ahren D."/>
            <person name="Johansson T."/>
            <person name="Persson P."/>
            <person name="Tunlid A."/>
        </authorList>
    </citation>
    <scope>NUCLEOTIDE SEQUENCE [LARGE SCALE GENOMIC DNA]</scope>
    <source>
        <strain evidence="1 2">CBS 175.51</strain>
    </source>
</reference>
<name>A0A8H5AV83_9AGAR</name>
<organism evidence="1 2">
    <name type="scientific">Ephemerocybe angulata</name>
    <dbReference type="NCBI Taxonomy" id="980116"/>
    <lineage>
        <taxon>Eukaryota</taxon>
        <taxon>Fungi</taxon>
        <taxon>Dikarya</taxon>
        <taxon>Basidiomycota</taxon>
        <taxon>Agaricomycotina</taxon>
        <taxon>Agaricomycetes</taxon>
        <taxon>Agaricomycetidae</taxon>
        <taxon>Agaricales</taxon>
        <taxon>Agaricineae</taxon>
        <taxon>Psathyrellaceae</taxon>
        <taxon>Ephemerocybe</taxon>
    </lineage>
</organism>
<evidence type="ECO:0000313" key="1">
    <source>
        <dbReference type="EMBL" id="KAF5311463.1"/>
    </source>
</evidence>
<keyword evidence="2" id="KW-1185">Reference proteome</keyword>
<sequence length="98" mass="10560">MPNPPPEMDHVQKAYFAVTYAPSSTFITAPASLSSLKPSISYVGQVGELSDVHLYSAPKNEGDQVAAFLKERRGGSEGIVDVEVQIPQTRVKRGGDEL</sequence>
<dbReference type="AlphaFoldDB" id="A0A8H5AV83"/>
<comment type="caution">
    <text evidence="1">The sequence shown here is derived from an EMBL/GenBank/DDBJ whole genome shotgun (WGS) entry which is preliminary data.</text>
</comment>
<proteinExistence type="predicted"/>
<protein>
    <submittedName>
        <fullName evidence="1">Uncharacterized protein</fullName>
    </submittedName>
</protein>
<dbReference type="OrthoDB" id="2585179at2759"/>
<evidence type="ECO:0000313" key="2">
    <source>
        <dbReference type="Proteomes" id="UP000541558"/>
    </source>
</evidence>
<dbReference type="Proteomes" id="UP000541558">
    <property type="component" value="Unassembled WGS sequence"/>
</dbReference>
<gene>
    <name evidence="1" type="ORF">D9611_011580</name>
</gene>